<dbReference type="GO" id="GO:0005524">
    <property type="term" value="F:ATP binding"/>
    <property type="evidence" value="ECO:0007669"/>
    <property type="project" value="InterPro"/>
</dbReference>
<evidence type="ECO:0000259" key="1">
    <source>
        <dbReference type="Pfam" id="PF04851"/>
    </source>
</evidence>
<organism evidence="2 3">
    <name type="scientific">Corallococcus exercitus</name>
    <dbReference type="NCBI Taxonomy" id="2316736"/>
    <lineage>
        <taxon>Bacteria</taxon>
        <taxon>Pseudomonadati</taxon>
        <taxon>Myxococcota</taxon>
        <taxon>Myxococcia</taxon>
        <taxon>Myxococcales</taxon>
        <taxon>Cystobacterineae</taxon>
        <taxon>Myxococcaceae</taxon>
        <taxon>Corallococcus</taxon>
    </lineage>
</organism>
<dbReference type="InterPro" id="IPR027417">
    <property type="entry name" value="P-loop_NTPase"/>
</dbReference>
<dbReference type="SUPFAM" id="SSF52540">
    <property type="entry name" value="P-loop containing nucleoside triphosphate hydrolases"/>
    <property type="match status" value="1"/>
</dbReference>
<protein>
    <submittedName>
        <fullName evidence="2">DEAD/DEAH box helicase family protein</fullName>
    </submittedName>
</protein>
<dbReference type="GO" id="GO:0003677">
    <property type="term" value="F:DNA binding"/>
    <property type="evidence" value="ECO:0007669"/>
    <property type="project" value="InterPro"/>
</dbReference>
<accession>A0A7Y4JPN1</accession>
<dbReference type="GO" id="GO:0016787">
    <property type="term" value="F:hydrolase activity"/>
    <property type="evidence" value="ECO:0007669"/>
    <property type="project" value="InterPro"/>
</dbReference>
<keyword evidence="2" id="KW-0347">Helicase</keyword>
<dbReference type="Proteomes" id="UP000528460">
    <property type="component" value="Unassembled WGS sequence"/>
</dbReference>
<dbReference type="InterPro" id="IPR006935">
    <property type="entry name" value="Helicase/UvrB_N"/>
</dbReference>
<sequence>MSSRHVNSVSGRLSLRKPQRRSLEILDRVMEIAQSNKGGDLKAALDVIRSEFPTVEDFERAFPSLCYALATGVGKTRLMGAFISYLHLEHSIRHFFVLAPNLTIYNKLVADFTPNTPKYVFQGIAEFAVKAPTLVTGENFEQKPQVLDLFERDDVIINIFNISKFNVRAADSRKIHRLSEFLGQSYFDYLAGLDDLVLIMDEAHRYRADTSMKSIEELKPVLGLELTATPQVESGSKSTRFKNVIYNYPLAKAMQDGYVKEPAVATRANFNPKSMSKEALELLKLEDGIRVHESVKVDLDVYAQQNGVRKVKPFMLVIAEDTDHASAIVKLIEDNQFFDGRYKGRVIQVHSGQKGAEKDENIERLLSVERPDEPTEIVVHVNMLKEGWDVTNLYTIVPLRTADSRTLVEQSIGRGLRLPYGKRTGVAAVDRLTIVAHDRFQDIVDEAKKDGYSFSTVNIGEDIEETPKQTVVVAPTFETLLGIPQPASEPSEVSATPSAAAKPMTLAPEPKFKKPEEAAAAKLTLDAIAKVVRDPQLVPGPKALQSEEVQKTLVAEVAQKQNGGQLTMYQTLSEKELVLVVREATAIYVAHTIAIPRVIVLPKGVVRAGFHDFTLDLSLFRLQPVSQEIMVQHLNSDTRDVIGALASGAAEEQIEDYVVRGLIDFDDVSYDEQADLLYNLAGQVVAHLRSYLKDDDEVRNVLIFHQRQIATLVHTQMQLHAWEEASSYESVVSQGFSEVRPQAFAAPAGEVVRAFDKPIENKVDIRKMLFGGFTKCLYPTQKFDSDTERRFAVVLEKDTAVIKWFKPGKGVFQIRYTADSDYEPDFVVETETEKLICEPKGADRMQDPVVLAKAHAAAIWCKHAKAHETANNGKPWRYVLIPHDAIADNMTVAGLAKTYTFAAPEEGK</sequence>
<dbReference type="Gene3D" id="3.40.50.300">
    <property type="entry name" value="P-loop containing nucleotide triphosphate hydrolases"/>
    <property type="match status" value="2"/>
</dbReference>
<keyword evidence="2" id="KW-0547">Nucleotide-binding</keyword>
<comment type="caution">
    <text evidence="2">The sequence shown here is derived from an EMBL/GenBank/DDBJ whole genome shotgun (WGS) entry which is preliminary data.</text>
</comment>
<evidence type="ECO:0000313" key="3">
    <source>
        <dbReference type="Proteomes" id="UP000528460"/>
    </source>
</evidence>
<keyword evidence="2" id="KW-0378">Hydrolase</keyword>
<dbReference type="RefSeq" id="WP_171412193.1">
    <property type="nucleotide sequence ID" value="NZ_JABFJW010000010.1"/>
</dbReference>
<gene>
    <name evidence="2" type="ORF">HNS30_02565</name>
</gene>
<dbReference type="PANTHER" id="PTHR47396">
    <property type="entry name" value="TYPE I RESTRICTION ENZYME ECOKI R PROTEIN"/>
    <property type="match status" value="1"/>
</dbReference>
<dbReference type="PANTHER" id="PTHR47396:SF1">
    <property type="entry name" value="ATP-DEPENDENT HELICASE IRC3-RELATED"/>
    <property type="match status" value="1"/>
</dbReference>
<dbReference type="Pfam" id="PF04851">
    <property type="entry name" value="ResIII"/>
    <property type="match status" value="1"/>
</dbReference>
<dbReference type="GO" id="GO:0005829">
    <property type="term" value="C:cytosol"/>
    <property type="evidence" value="ECO:0007669"/>
    <property type="project" value="TreeGrafter"/>
</dbReference>
<proteinExistence type="predicted"/>
<feature type="domain" description="Helicase/UvrB N-terminal" evidence="1">
    <location>
        <begin position="58"/>
        <end position="231"/>
    </location>
</feature>
<dbReference type="AlphaFoldDB" id="A0A7Y4JPN1"/>
<keyword evidence="2" id="KW-0067">ATP-binding</keyword>
<name>A0A7Y4JPN1_9BACT</name>
<dbReference type="EMBL" id="JABFJW010000010">
    <property type="protein sequence ID" value="NOK07927.1"/>
    <property type="molecule type" value="Genomic_DNA"/>
</dbReference>
<dbReference type="GO" id="GO:0004386">
    <property type="term" value="F:helicase activity"/>
    <property type="evidence" value="ECO:0007669"/>
    <property type="project" value="UniProtKB-KW"/>
</dbReference>
<reference evidence="2 3" key="1">
    <citation type="submission" date="2020-05" db="EMBL/GenBank/DDBJ databases">
        <authorList>
            <person name="Whitworth D."/>
        </authorList>
    </citation>
    <scope>NUCLEOTIDE SEQUENCE [LARGE SCALE GENOMIC DNA]</scope>
    <source>
        <strain evidence="2 3">CA046A</strain>
    </source>
</reference>
<dbReference type="InterPro" id="IPR050742">
    <property type="entry name" value="Helicase_Restrict-Modif_Enz"/>
</dbReference>
<evidence type="ECO:0000313" key="2">
    <source>
        <dbReference type="EMBL" id="NOK07927.1"/>
    </source>
</evidence>